<proteinExistence type="predicted"/>
<evidence type="ECO:0000313" key="3">
    <source>
        <dbReference type="Proteomes" id="UP001378960"/>
    </source>
</evidence>
<dbReference type="EMBL" id="BTGB01000001">
    <property type="protein sequence ID" value="GMM44569.1"/>
    <property type="molecule type" value="Genomic_DNA"/>
</dbReference>
<keyword evidence="1" id="KW-1133">Transmembrane helix</keyword>
<evidence type="ECO:0000313" key="2">
    <source>
        <dbReference type="EMBL" id="GMM44569.1"/>
    </source>
</evidence>
<comment type="caution">
    <text evidence="2">The sequence shown here is derived from an EMBL/GenBank/DDBJ whole genome shotgun (WGS) entry which is preliminary data.</text>
</comment>
<feature type="transmembrane region" description="Helical" evidence="1">
    <location>
        <begin position="122"/>
        <end position="143"/>
    </location>
</feature>
<dbReference type="AlphaFoldDB" id="A0AAV5R1Q1"/>
<accession>A0AAV5R1Q1</accession>
<feature type="transmembrane region" description="Helical" evidence="1">
    <location>
        <begin position="155"/>
        <end position="171"/>
    </location>
</feature>
<feature type="transmembrane region" description="Helical" evidence="1">
    <location>
        <begin position="97"/>
        <end position="115"/>
    </location>
</feature>
<organism evidence="2 3">
    <name type="scientific">Pichia kluyveri</name>
    <name type="common">Yeast</name>
    <dbReference type="NCBI Taxonomy" id="36015"/>
    <lineage>
        <taxon>Eukaryota</taxon>
        <taxon>Fungi</taxon>
        <taxon>Dikarya</taxon>
        <taxon>Ascomycota</taxon>
        <taxon>Saccharomycotina</taxon>
        <taxon>Pichiomycetes</taxon>
        <taxon>Pichiales</taxon>
        <taxon>Pichiaceae</taxon>
        <taxon>Pichia</taxon>
    </lineage>
</organism>
<keyword evidence="3" id="KW-1185">Reference proteome</keyword>
<keyword evidence="1" id="KW-0812">Transmembrane</keyword>
<feature type="transmembrane region" description="Helical" evidence="1">
    <location>
        <begin position="73"/>
        <end position="91"/>
    </location>
</feature>
<evidence type="ECO:0008006" key="4">
    <source>
        <dbReference type="Google" id="ProtNLM"/>
    </source>
</evidence>
<gene>
    <name evidence="2" type="ORF">DAPK24_011440</name>
</gene>
<protein>
    <recommendedName>
        <fullName evidence="4">Transmembrane protein</fullName>
    </recommendedName>
</protein>
<keyword evidence="1" id="KW-0472">Membrane</keyword>
<evidence type="ECO:0000256" key="1">
    <source>
        <dbReference type="SAM" id="Phobius"/>
    </source>
</evidence>
<sequence length="253" mass="28936">MHEGAAQSSTQALTDPPLYSIFGGRNIVFSENQDEDSNLYNNLNKLKENKVENQTTTQITYTTAYSTITFNNFFKTLLFGVIIFFLFNNIHENNPNIIPAFTTHFLNFIVSYESTKGLLSIFLLNSLLLDVSILIIGLFLNNYTHLKNNKTNRSSFVQLIVALIGIVYCFKKLSWNSTYQADLLFILVNAIFVKYTDCSVTENLTGIIIFLSSLLYDSLFNDIKSLDINLWRACFMFLTSIVLMKSKKTNHLF</sequence>
<reference evidence="2 3" key="1">
    <citation type="journal article" date="2023" name="Elife">
        <title>Identification of key yeast species and microbe-microbe interactions impacting larval growth of Drosophila in the wild.</title>
        <authorList>
            <person name="Mure A."/>
            <person name="Sugiura Y."/>
            <person name="Maeda R."/>
            <person name="Honda K."/>
            <person name="Sakurai N."/>
            <person name="Takahashi Y."/>
            <person name="Watada M."/>
            <person name="Katoh T."/>
            <person name="Gotoh A."/>
            <person name="Gotoh Y."/>
            <person name="Taniguchi I."/>
            <person name="Nakamura K."/>
            <person name="Hayashi T."/>
            <person name="Katayama T."/>
            <person name="Uemura T."/>
            <person name="Hattori Y."/>
        </authorList>
    </citation>
    <scope>NUCLEOTIDE SEQUENCE [LARGE SCALE GENOMIC DNA]</scope>
    <source>
        <strain evidence="2 3">PK-24</strain>
    </source>
</reference>
<name>A0AAV5R1Q1_PICKL</name>
<dbReference type="Proteomes" id="UP001378960">
    <property type="component" value="Unassembled WGS sequence"/>
</dbReference>